<dbReference type="GO" id="GO:0000156">
    <property type="term" value="F:phosphorelay response regulator activity"/>
    <property type="evidence" value="ECO:0007669"/>
    <property type="project" value="InterPro"/>
</dbReference>
<evidence type="ECO:0000256" key="5">
    <source>
        <dbReference type="HAMAP-Rule" id="MF_00099"/>
    </source>
</evidence>
<feature type="domain" description="Response regulatory" evidence="8">
    <location>
        <begin position="2"/>
        <end position="120"/>
    </location>
</feature>
<dbReference type="Proteomes" id="UP000178417">
    <property type="component" value="Unassembled WGS sequence"/>
</dbReference>
<dbReference type="CDD" id="cd17541">
    <property type="entry name" value="REC_CheB-like"/>
    <property type="match status" value="1"/>
</dbReference>
<feature type="modified residue" description="4-aspartylphosphate" evidence="5 7">
    <location>
        <position position="53"/>
    </location>
</feature>
<dbReference type="NCBIfam" id="NF001965">
    <property type="entry name" value="PRK00742.1"/>
    <property type="match status" value="1"/>
</dbReference>
<feature type="active site" evidence="5 6">
    <location>
        <position position="286"/>
    </location>
</feature>
<dbReference type="GO" id="GO:0006935">
    <property type="term" value="P:chemotaxis"/>
    <property type="evidence" value="ECO:0007669"/>
    <property type="project" value="UniProtKB-UniRule"/>
</dbReference>
<dbReference type="PROSITE" id="PS50110">
    <property type="entry name" value="RESPONSE_REGULATORY"/>
    <property type="match status" value="1"/>
</dbReference>
<comment type="caution">
    <text evidence="10">The sequence shown here is derived from an EMBL/GenBank/DDBJ whole genome shotgun (WGS) entry which is preliminary data.</text>
</comment>
<dbReference type="PANTHER" id="PTHR42872">
    <property type="entry name" value="PROTEIN-GLUTAMATE METHYLESTERASE/PROTEIN-GLUTAMINE GLUTAMINASE"/>
    <property type="match status" value="1"/>
</dbReference>
<evidence type="ECO:0000256" key="6">
    <source>
        <dbReference type="PROSITE-ProRule" id="PRU00050"/>
    </source>
</evidence>
<protein>
    <recommendedName>
        <fullName evidence="5">Protein-glutamate methylesterase/protein-glutamine glutaminase</fullName>
        <ecNumber evidence="5">3.1.1.61</ecNumber>
        <ecNumber evidence="5">3.5.1.44</ecNumber>
    </recommendedName>
</protein>
<evidence type="ECO:0000259" key="9">
    <source>
        <dbReference type="PROSITE" id="PS50122"/>
    </source>
</evidence>
<feature type="domain" description="CheB-type methylesterase" evidence="9">
    <location>
        <begin position="154"/>
        <end position="342"/>
    </location>
</feature>
<dbReference type="GO" id="GO:0005737">
    <property type="term" value="C:cytoplasm"/>
    <property type="evidence" value="ECO:0007669"/>
    <property type="project" value="UniProtKB-SubCell"/>
</dbReference>
<keyword evidence="5 7" id="KW-0597">Phosphoprotein</keyword>
<dbReference type="EC" id="3.5.1.44" evidence="5"/>
<evidence type="ECO:0000256" key="4">
    <source>
        <dbReference type="ARBA" id="ARBA00048267"/>
    </source>
</evidence>
<sequence>MKVLLVDDSALARKVIIEALSSASEIVIVGTASNGKEAFELIPDLRPNIIITDINMPIMDGMELTKNVMAYYPTPILIVSVSVFKEGMEKLFEAISYGALDAVDKGVFELENKEGEINKFVEKVKFLSKIKVITHPLARILKQKKESSSLTVASKDSDKIIAIASSTGGPQALLEIFKNLPKNFPAPIVVVQHISLGFTEGLVDWLSKNCSLNIRLGKEGLKIEKGNVYIAPSNFQMLIQNNGEIKLIDEPFHNGFKPSADILLESVAIEYKNRAIGVILTGMGRDGVLGIKAIKDNLGHTIAQDEKTSIVFGMPKAAIEMGVIDQVLSISDVAKGIMAALA</sequence>
<dbReference type="InterPro" id="IPR011006">
    <property type="entry name" value="CheY-like_superfamily"/>
</dbReference>
<reference evidence="10 11" key="1">
    <citation type="journal article" date="2016" name="Nat. Commun.">
        <title>Thousands of microbial genomes shed light on interconnected biogeochemical processes in an aquifer system.</title>
        <authorList>
            <person name="Anantharaman K."/>
            <person name="Brown C.T."/>
            <person name="Hug L.A."/>
            <person name="Sharon I."/>
            <person name="Castelle C.J."/>
            <person name="Probst A.J."/>
            <person name="Thomas B.C."/>
            <person name="Singh A."/>
            <person name="Wilkins M.J."/>
            <person name="Karaoz U."/>
            <person name="Brodie E.L."/>
            <person name="Williams K.H."/>
            <person name="Hubbard S.S."/>
            <person name="Banfield J.F."/>
        </authorList>
    </citation>
    <scope>NUCLEOTIDE SEQUENCE [LARGE SCALE GENOMIC DNA]</scope>
</reference>
<evidence type="ECO:0000259" key="8">
    <source>
        <dbReference type="PROSITE" id="PS50110"/>
    </source>
</evidence>
<dbReference type="NCBIfam" id="NF009206">
    <property type="entry name" value="PRK12555.1"/>
    <property type="match status" value="1"/>
</dbReference>
<dbReference type="Pfam" id="PF00072">
    <property type="entry name" value="Response_reg"/>
    <property type="match status" value="1"/>
</dbReference>
<dbReference type="EC" id="3.1.1.61" evidence="5"/>
<comment type="domain">
    <text evidence="5">Contains a C-terminal catalytic domain, and an N-terminal region which modulates catalytic activity.</text>
</comment>
<accession>A0A1F4SPJ4</accession>
<dbReference type="CDD" id="cd16432">
    <property type="entry name" value="CheB_Rec"/>
    <property type="match status" value="1"/>
</dbReference>
<dbReference type="PIRSF" id="PIRSF000876">
    <property type="entry name" value="RR_chemtxs_CheB"/>
    <property type="match status" value="1"/>
</dbReference>
<dbReference type="SUPFAM" id="SSF52172">
    <property type="entry name" value="CheY-like"/>
    <property type="match status" value="1"/>
</dbReference>
<dbReference type="AlphaFoldDB" id="A0A1F4SPJ4"/>
<evidence type="ECO:0000256" key="1">
    <source>
        <dbReference type="ARBA" id="ARBA00022490"/>
    </source>
</evidence>
<dbReference type="GO" id="GO:0008984">
    <property type="term" value="F:protein-glutamate methylesterase activity"/>
    <property type="evidence" value="ECO:0007669"/>
    <property type="project" value="UniProtKB-UniRule"/>
</dbReference>
<comment type="PTM">
    <text evidence="5">Phosphorylated by CheA. Phosphorylation of the N-terminal regulatory domain activates the methylesterase activity.</text>
</comment>
<comment type="subcellular location">
    <subcellularLocation>
        <location evidence="5">Cytoplasm</location>
    </subcellularLocation>
</comment>
<dbReference type="STRING" id="1802579.A2310_02280"/>
<dbReference type="Gene3D" id="3.40.50.2300">
    <property type="match status" value="1"/>
</dbReference>
<evidence type="ECO:0000256" key="3">
    <source>
        <dbReference type="ARBA" id="ARBA00022801"/>
    </source>
</evidence>
<comment type="function">
    <text evidence="5">Involved in chemotaxis. Part of a chemotaxis signal transduction system that modulates chemotaxis in response to various stimuli. Catalyzes the demethylation of specific methylglutamate residues introduced into the chemoreceptors (methyl-accepting chemotaxis proteins or MCP) by CheR. Also mediates the irreversible deamidation of specific glutamine residues to glutamic acid.</text>
</comment>
<dbReference type="EMBL" id="MEUB01000038">
    <property type="protein sequence ID" value="OGC21613.1"/>
    <property type="molecule type" value="Genomic_DNA"/>
</dbReference>
<proteinExistence type="inferred from homology"/>
<keyword evidence="3 5" id="KW-0378">Hydrolase</keyword>
<dbReference type="PROSITE" id="PS50122">
    <property type="entry name" value="CHEB"/>
    <property type="match status" value="1"/>
</dbReference>
<evidence type="ECO:0000313" key="10">
    <source>
        <dbReference type="EMBL" id="OGC21613.1"/>
    </source>
</evidence>
<keyword evidence="1 5" id="KW-0963">Cytoplasm</keyword>
<dbReference type="SMART" id="SM00448">
    <property type="entry name" value="REC"/>
    <property type="match status" value="1"/>
</dbReference>
<evidence type="ECO:0000313" key="11">
    <source>
        <dbReference type="Proteomes" id="UP000178417"/>
    </source>
</evidence>
<feature type="active site" evidence="5 6">
    <location>
        <position position="193"/>
    </location>
</feature>
<dbReference type="PANTHER" id="PTHR42872:SF6">
    <property type="entry name" value="PROTEIN-GLUTAMATE METHYLESTERASE_PROTEIN-GLUTAMINE GLUTAMINASE"/>
    <property type="match status" value="1"/>
</dbReference>
<dbReference type="GO" id="GO:0050568">
    <property type="term" value="F:protein-glutamine glutaminase activity"/>
    <property type="evidence" value="ECO:0007669"/>
    <property type="project" value="UniProtKB-UniRule"/>
</dbReference>
<dbReference type="HAMAP" id="MF_00099">
    <property type="entry name" value="CheB_chemtxs"/>
    <property type="match status" value="1"/>
</dbReference>
<dbReference type="SUPFAM" id="SSF52738">
    <property type="entry name" value="Methylesterase CheB, C-terminal domain"/>
    <property type="match status" value="1"/>
</dbReference>
<dbReference type="InterPro" id="IPR001789">
    <property type="entry name" value="Sig_transdc_resp-reg_receiver"/>
</dbReference>
<comment type="similarity">
    <text evidence="5">Belongs to the CheB family.</text>
</comment>
<evidence type="ECO:0000256" key="7">
    <source>
        <dbReference type="PROSITE-ProRule" id="PRU00169"/>
    </source>
</evidence>
<name>A0A1F4SPJ4_UNCSA</name>
<dbReference type="Gene3D" id="3.40.50.180">
    <property type="entry name" value="Methylesterase CheB, C-terminal domain"/>
    <property type="match status" value="1"/>
</dbReference>
<comment type="catalytic activity">
    <reaction evidence="4 5">
        <text>[protein]-L-glutamate 5-O-methyl ester + H2O = L-glutamyl-[protein] + methanol + H(+)</text>
        <dbReference type="Rhea" id="RHEA:23236"/>
        <dbReference type="Rhea" id="RHEA-COMP:10208"/>
        <dbReference type="Rhea" id="RHEA-COMP:10311"/>
        <dbReference type="ChEBI" id="CHEBI:15377"/>
        <dbReference type="ChEBI" id="CHEBI:15378"/>
        <dbReference type="ChEBI" id="CHEBI:17790"/>
        <dbReference type="ChEBI" id="CHEBI:29973"/>
        <dbReference type="ChEBI" id="CHEBI:82795"/>
        <dbReference type="EC" id="3.1.1.61"/>
    </reaction>
</comment>
<keyword evidence="2 5" id="KW-0145">Chemotaxis</keyword>
<dbReference type="InterPro" id="IPR008248">
    <property type="entry name" value="CheB-like"/>
</dbReference>
<organism evidence="10 11">
    <name type="scientific">candidate division WOR-1 bacterium RIFOXYB2_FULL_37_13</name>
    <dbReference type="NCBI Taxonomy" id="1802579"/>
    <lineage>
        <taxon>Bacteria</taxon>
        <taxon>Bacillati</taxon>
        <taxon>Saganbacteria</taxon>
    </lineage>
</organism>
<dbReference type="Pfam" id="PF01339">
    <property type="entry name" value="CheB_methylest"/>
    <property type="match status" value="1"/>
</dbReference>
<evidence type="ECO:0000256" key="2">
    <source>
        <dbReference type="ARBA" id="ARBA00022500"/>
    </source>
</evidence>
<dbReference type="InterPro" id="IPR035909">
    <property type="entry name" value="CheB_C"/>
</dbReference>
<dbReference type="InterPro" id="IPR000673">
    <property type="entry name" value="Sig_transdc_resp-reg_Me-estase"/>
</dbReference>
<comment type="catalytic activity">
    <reaction evidence="5">
        <text>L-glutaminyl-[protein] + H2O = L-glutamyl-[protein] + NH4(+)</text>
        <dbReference type="Rhea" id="RHEA:16441"/>
        <dbReference type="Rhea" id="RHEA-COMP:10207"/>
        <dbReference type="Rhea" id="RHEA-COMP:10208"/>
        <dbReference type="ChEBI" id="CHEBI:15377"/>
        <dbReference type="ChEBI" id="CHEBI:28938"/>
        <dbReference type="ChEBI" id="CHEBI:29973"/>
        <dbReference type="ChEBI" id="CHEBI:30011"/>
        <dbReference type="EC" id="3.5.1.44"/>
    </reaction>
</comment>
<feature type="active site" evidence="5 6">
    <location>
        <position position="166"/>
    </location>
</feature>
<gene>
    <name evidence="5" type="primary">cheB</name>
    <name evidence="10" type="ORF">A2310_02280</name>
</gene>